<organism evidence="2 3">
    <name type="scientific">Caenispirillum salinarum AK4</name>
    <dbReference type="NCBI Taxonomy" id="1238182"/>
    <lineage>
        <taxon>Bacteria</taxon>
        <taxon>Pseudomonadati</taxon>
        <taxon>Pseudomonadota</taxon>
        <taxon>Alphaproteobacteria</taxon>
        <taxon>Rhodospirillales</taxon>
        <taxon>Novispirillaceae</taxon>
        <taxon>Caenispirillum</taxon>
    </lineage>
</organism>
<protein>
    <submittedName>
        <fullName evidence="2">Lipopolysaccharide core biosynthesis glycosyltransferase WadA</fullName>
    </submittedName>
</protein>
<keyword evidence="2" id="KW-0808">Transferase</keyword>
<evidence type="ECO:0000313" key="3">
    <source>
        <dbReference type="Proteomes" id="UP000009881"/>
    </source>
</evidence>
<comment type="caution">
    <text evidence="2">The sequence shown here is derived from an EMBL/GenBank/DDBJ whole genome shotgun (WGS) entry which is preliminary data.</text>
</comment>
<dbReference type="eggNOG" id="COG3306">
    <property type="taxonomic scope" value="Bacteria"/>
</dbReference>
<evidence type="ECO:0000313" key="2">
    <source>
        <dbReference type="EMBL" id="EKV26314.1"/>
    </source>
</evidence>
<keyword evidence="3" id="KW-1185">Reference proteome</keyword>
<dbReference type="Pfam" id="PF01755">
    <property type="entry name" value="Glyco_transf_25"/>
    <property type="match status" value="1"/>
</dbReference>
<name>K9GNM6_9PROT</name>
<reference evidence="2 3" key="1">
    <citation type="journal article" date="2013" name="Genome Announc.">
        <title>Draft Genome Sequence of an Alphaproteobacterium, Caenispirillum salinarum AK4(T), Isolated from a Solar Saltern.</title>
        <authorList>
            <person name="Khatri I."/>
            <person name="Singh A."/>
            <person name="Korpole S."/>
            <person name="Pinnaka A.K."/>
            <person name="Subramanian S."/>
        </authorList>
    </citation>
    <scope>NUCLEOTIDE SEQUENCE [LARGE SCALE GENOMIC DNA]</scope>
    <source>
        <strain evidence="2 3">AK4</strain>
    </source>
</reference>
<sequence length="269" mass="30358">MVFEAHKGRHVQHKIYVITLPRAEHRQQAVRTQLEALDVPFTFVEGVDGAALERPPAGYRGRLRRLFYGKDLTAGEIGCFLSHRAALEQFLAEPEPYGVICEDDVTFCGDTAAVVEDIVSQGLDFDLVRMTASDKIARSRKKWHVMDLSGRYALYRMLDLPCGGWAYLVSRQGAQRLLDASRSFWMPFDTLLAMAWHSGVDAYHLLPSPILHEGTETLIGTGRFECRRPSGLAGAVYRLSRPCYKGYEALSRLAMATRYALTDRRRRSS</sequence>
<feature type="domain" description="Glycosyl transferase family 25" evidence="1">
    <location>
        <begin position="13"/>
        <end position="191"/>
    </location>
</feature>
<dbReference type="Proteomes" id="UP000009881">
    <property type="component" value="Unassembled WGS sequence"/>
</dbReference>
<dbReference type="EMBL" id="ANHY01000032">
    <property type="protein sequence ID" value="EKV26314.1"/>
    <property type="molecule type" value="Genomic_DNA"/>
</dbReference>
<dbReference type="AlphaFoldDB" id="K9GNM6"/>
<gene>
    <name evidence="2" type="ORF">C882_2829</name>
</gene>
<dbReference type="GO" id="GO:0016740">
    <property type="term" value="F:transferase activity"/>
    <property type="evidence" value="ECO:0007669"/>
    <property type="project" value="UniProtKB-KW"/>
</dbReference>
<accession>K9GNM6</accession>
<evidence type="ECO:0000259" key="1">
    <source>
        <dbReference type="Pfam" id="PF01755"/>
    </source>
</evidence>
<proteinExistence type="predicted"/>
<dbReference type="CDD" id="cd06532">
    <property type="entry name" value="Glyco_transf_25"/>
    <property type="match status" value="1"/>
</dbReference>
<dbReference type="InterPro" id="IPR002654">
    <property type="entry name" value="Glyco_trans_25"/>
</dbReference>
<dbReference type="STRING" id="1238182.C882_2829"/>